<comment type="caution">
    <text evidence="1">The sequence shown here is derived from an EMBL/GenBank/DDBJ whole genome shotgun (WGS) entry which is preliminary data.</text>
</comment>
<reference evidence="1 2" key="1">
    <citation type="submission" date="2021-08" db="EMBL/GenBank/DDBJ databases">
        <title>The genome sequence of Chitinophaga sp. B61.</title>
        <authorList>
            <person name="Zhang X."/>
        </authorList>
    </citation>
    <scope>NUCLEOTIDE SEQUENCE [LARGE SCALE GENOMIC DNA]</scope>
    <source>
        <strain evidence="1 2">B61</strain>
    </source>
</reference>
<keyword evidence="2" id="KW-1185">Reference proteome</keyword>
<protein>
    <recommendedName>
        <fullName evidence="3">YD repeat-containing protein</fullName>
    </recommendedName>
</protein>
<evidence type="ECO:0000313" key="2">
    <source>
        <dbReference type="Proteomes" id="UP000812961"/>
    </source>
</evidence>
<sequence length="165" mass="18228">MQTYLTWYDRLGRMAVSQNAKQRGTASFSYTTYDSLGRTNEVGEVSSAAGISDNISRTPDRLKNSLNNIASSKREITRTNYDVAAPFMLPGQLAGRNLRGHVSWTALYNTAASLNNGPHSAATFYTYDVHGNVDTLVQEYVLGRAGDGDHVFKKTAYNYDLSAER</sequence>
<evidence type="ECO:0008006" key="3">
    <source>
        <dbReference type="Google" id="ProtNLM"/>
    </source>
</evidence>
<dbReference type="EMBL" id="JAICCF010000004">
    <property type="protein sequence ID" value="MBW8686987.1"/>
    <property type="molecule type" value="Genomic_DNA"/>
</dbReference>
<dbReference type="RefSeq" id="WP_220252314.1">
    <property type="nucleotide sequence ID" value="NZ_JAICCF010000004.1"/>
</dbReference>
<accession>A0ABS7GK06</accession>
<proteinExistence type="predicted"/>
<dbReference type="Proteomes" id="UP000812961">
    <property type="component" value="Unassembled WGS sequence"/>
</dbReference>
<name>A0ABS7GK06_9BACT</name>
<gene>
    <name evidence="1" type="ORF">K1Y79_21810</name>
</gene>
<organism evidence="1 2">
    <name type="scientific">Chitinophaga rhizophila</name>
    <dbReference type="NCBI Taxonomy" id="2866212"/>
    <lineage>
        <taxon>Bacteria</taxon>
        <taxon>Pseudomonadati</taxon>
        <taxon>Bacteroidota</taxon>
        <taxon>Chitinophagia</taxon>
        <taxon>Chitinophagales</taxon>
        <taxon>Chitinophagaceae</taxon>
        <taxon>Chitinophaga</taxon>
    </lineage>
</organism>
<evidence type="ECO:0000313" key="1">
    <source>
        <dbReference type="EMBL" id="MBW8686987.1"/>
    </source>
</evidence>